<evidence type="ECO:0000313" key="2">
    <source>
        <dbReference type="EMBL" id="KAK5951741.1"/>
    </source>
</evidence>
<name>A0AAN8I6E1_9EURO</name>
<evidence type="ECO:0000313" key="3">
    <source>
        <dbReference type="Proteomes" id="UP001316803"/>
    </source>
</evidence>
<dbReference type="EMBL" id="JAKLMC020000018">
    <property type="protein sequence ID" value="KAK5951741.1"/>
    <property type="molecule type" value="Genomic_DNA"/>
</dbReference>
<protein>
    <recommendedName>
        <fullName evidence="1">AB hydrolase-1 domain-containing protein</fullName>
    </recommendedName>
</protein>
<feature type="domain" description="AB hydrolase-1" evidence="1">
    <location>
        <begin position="64"/>
        <end position="309"/>
    </location>
</feature>
<dbReference type="InterPro" id="IPR029058">
    <property type="entry name" value="AB_hydrolase_fold"/>
</dbReference>
<comment type="caution">
    <text evidence="2">The sequence shown here is derived from an EMBL/GenBank/DDBJ whole genome shotgun (WGS) entry which is preliminary data.</text>
</comment>
<gene>
    <name evidence="2" type="ORF">OHC33_007033</name>
</gene>
<dbReference type="Gene3D" id="3.40.50.1820">
    <property type="entry name" value="alpha/beta hydrolase"/>
    <property type="match status" value="1"/>
</dbReference>
<dbReference type="SUPFAM" id="SSF53474">
    <property type="entry name" value="alpha/beta-Hydrolases"/>
    <property type="match status" value="1"/>
</dbReference>
<evidence type="ECO:0000259" key="1">
    <source>
        <dbReference type="Pfam" id="PF12697"/>
    </source>
</evidence>
<accession>A0AAN8I6E1</accession>
<dbReference type="InterPro" id="IPR000073">
    <property type="entry name" value="AB_hydrolase_1"/>
</dbReference>
<proteinExistence type="predicted"/>
<dbReference type="AlphaFoldDB" id="A0AAN8I6E1"/>
<sequence length="386" mass="44280">MYLIDSIATLFNLKWTRQEPQFRLLPPHIKRTFVKTPGGDLELLVCEPNPVTATSPISQPQPPIFFAHGGYGSAGVWLEWMTYLHNHNYSGTLYAYSVRNHGGSYTLPYWRMVFGTPFEDIQSDMVACLEHVNRLEQQQNSMTRLPILVGHSSGGGLSQYLLSGMSPDPKLRMHASGLCLVDAIPSYGSYDIYWNWWRHDPWFTLRSMFHFQHPTSPLSTEGLVRAAFFGHRFPADRVGEFRRWMPDYESMGWPVGMVGDNFWGWVLGRGNTWLSCGDIVRNIRDAGNGRDKVCIMVGKEDMMYRAWMWERQCGEYRDALKDLKSQKQVNDATKLRDENQEVEGVAKVKSEDAVRLILVEDSGHHVQNDVYCNEAAEAFLKWANQV</sequence>
<organism evidence="2 3">
    <name type="scientific">Knufia fluminis</name>
    <dbReference type="NCBI Taxonomy" id="191047"/>
    <lineage>
        <taxon>Eukaryota</taxon>
        <taxon>Fungi</taxon>
        <taxon>Dikarya</taxon>
        <taxon>Ascomycota</taxon>
        <taxon>Pezizomycotina</taxon>
        <taxon>Eurotiomycetes</taxon>
        <taxon>Chaetothyriomycetidae</taxon>
        <taxon>Chaetothyriales</taxon>
        <taxon>Trichomeriaceae</taxon>
        <taxon>Knufia</taxon>
    </lineage>
</organism>
<dbReference type="PANTHER" id="PTHR43194:SF2">
    <property type="entry name" value="PEROXISOMAL MEMBRANE PROTEIN LPX1"/>
    <property type="match status" value="1"/>
</dbReference>
<dbReference type="InterPro" id="IPR050228">
    <property type="entry name" value="Carboxylesterase_BioH"/>
</dbReference>
<keyword evidence="3" id="KW-1185">Reference proteome</keyword>
<dbReference type="Pfam" id="PF12697">
    <property type="entry name" value="Abhydrolase_6"/>
    <property type="match status" value="1"/>
</dbReference>
<dbReference type="PANTHER" id="PTHR43194">
    <property type="entry name" value="HYDROLASE ALPHA/BETA FOLD FAMILY"/>
    <property type="match status" value="1"/>
</dbReference>
<dbReference type="Proteomes" id="UP001316803">
    <property type="component" value="Unassembled WGS sequence"/>
</dbReference>
<reference evidence="2 3" key="1">
    <citation type="submission" date="2022-12" db="EMBL/GenBank/DDBJ databases">
        <title>Genomic features and morphological characterization of a novel Knufia sp. strain isolated from spacecraft assembly facility.</title>
        <authorList>
            <person name="Teixeira M."/>
            <person name="Chander A.M."/>
            <person name="Stajich J.E."/>
            <person name="Venkateswaran K."/>
        </authorList>
    </citation>
    <scope>NUCLEOTIDE SEQUENCE [LARGE SCALE GENOMIC DNA]</scope>
    <source>
        <strain evidence="2 3">FJI-L2-BK-P2</strain>
    </source>
</reference>